<proteinExistence type="inferred from homology"/>
<comment type="similarity">
    <text evidence="2">Belongs to the TacA antitoxin family.</text>
</comment>
<accession>A0ABN0UHV1</accession>
<name>A0ABN0UHV1_9GAMM</name>
<dbReference type="Gene3D" id="1.20.5.780">
    <property type="entry name" value="Single helix bin"/>
    <property type="match status" value="1"/>
</dbReference>
<dbReference type="RefSeq" id="WP_343881887.1">
    <property type="nucleotide sequence ID" value="NZ_BAAAFO010000002.1"/>
</dbReference>
<evidence type="ECO:0000313" key="4">
    <source>
        <dbReference type="Proteomes" id="UP001500657"/>
    </source>
</evidence>
<dbReference type="Pfam" id="PF08681">
    <property type="entry name" value="TacA1"/>
    <property type="match status" value="1"/>
</dbReference>
<evidence type="ECO:0008006" key="5">
    <source>
        <dbReference type="Google" id="ProtNLM"/>
    </source>
</evidence>
<dbReference type="Proteomes" id="UP001500657">
    <property type="component" value="Unassembled WGS sequence"/>
</dbReference>
<evidence type="ECO:0000256" key="2">
    <source>
        <dbReference type="ARBA" id="ARBA00049988"/>
    </source>
</evidence>
<sequence length="82" mass="8976">MATTADRLDLRLSAEDKTRIRRAAALHDMPLAAFVREAALREADTVIAHPPKARPGSLSARLRGRATARLGTDEIMRLTRGT</sequence>
<dbReference type="InterPro" id="IPR010985">
    <property type="entry name" value="Ribbon_hlx_hlx"/>
</dbReference>
<comment type="caution">
    <text evidence="3">The sequence shown here is derived from an EMBL/GenBank/DDBJ whole genome shotgun (WGS) entry which is preliminary data.</text>
</comment>
<dbReference type="SUPFAM" id="SSF47598">
    <property type="entry name" value="Ribbon-helix-helix"/>
    <property type="match status" value="1"/>
</dbReference>
<reference evidence="3 4" key="1">
    <citation type="journal article" date="2019" name="Int. J. Syst. Evol. Microbiol.">
        <title>The Global Catalogue of Microorganisms (GCM) 10K type strain sequencing project: providing services to taxonomists for standard genome sequencing and annotation.</title>
        <authorList>
            <consortium name="The Broad Institute Genomics Platform"/>
            <consortium name="The Broad Institute Genome Sequencing Center for Infectious Disease"/>
            <person name="Wu L."/>
            <person name="Ma J."/>
        </authorList>
    </citation>
    <scope>NUCLEOTIDE SEQUENCE [LARGE SCALE GENOMIC DNA]</scope>
    <source>
        <strain evidence="3 4">JCM 16242</strain>
    </source>
</reference>
<keyword evidence="1" id="KW-1277">Toxin-antitoxin system</keyword>
<evidence type="ECO:0000313" key="3">
    <source>
        <dbReference type="EMBL" id="GAA0251110.1"/>
    </source>
</evidence>
<organism evidence="3 4">
    <name type="scientific">Rhodanobacter caeni</name>
    <dbReference type="NCBI Taxonomy" id="657654"/>
    <lineage>
        <taxon>Bacteria</taxon>
        <taxon>Pseudomonadati</taxon>
        <taxon>Pseudomonadota</taxon>
        <taxon>Gammaproteobacteria</taxon>
        <taxon>Lysobacterales</taxon>
        <taxon>Rhodanobacteraceae</taxon>
        <taxon>Rhodanobacter</taxon>
    </lineage>
</organism>
<keyword evidence="4" id="KW-1185">Reference proteome</keyword>
<protein>
    <recommendedName>
        <fullName evidence="5">DUF1778 domain-containing protein</fullName>
    </recommendedName>
</protein>
<gene>
    <name evidence="3" type="ORF">GCM10009126_15690</name>
</gene>
<dbReference type="EMBL" id="BAAAFO010000002">
    <property type="protein sequence ID" value="GAA0251110.1"/>
    <property type="molecule type" value="Genomic_DNA"/>
</dbReference>
<dbReference type="InterPro" id="IPR014795">
    <property type="entry name" value="TacA_1-like"/>
</dbReference>
<evidence type="ECO:0000256" key="1">
    <source>
        <dbReference type="ARBA" id="ARBA00022649"/>
    </source>
</evidence>